<keyword evidence="3" id="KW-1185">Reference proteome</keyword>
<organism evidence="2 3">
    <name type="scientific">Streptomyces laurentii</name>
    <dbReference type="NCBI Taxonomy" id="39478"/>
    <lineage>
        <taxon>Bacteria</taxon>
        <taxon>Bacillati</taxon>
        <taxon>Actinomycetota</taxon>
        <taxon>Actinomycetes</taxon>
        <taxon>Kitasatosporales</taxon>
        <taxon>Streptomycetaceae</taxon>
        <taxon>Streptomyces</taxon>
    </lineage>
</organism>
<evidence type="ECO:0000256" key="1">
    <source>
        <dbReference type="SAM" id="MobiDB-lite"/>
    </source>
</evidence>
<protein>
    <submittedName>
        <fullName evidence="2">Uncharacterized protein</fullName>
    </submittedName>
</protein>
<proteinExistence type="predicted"/>
<reference evidence="2 3" key="1">
    <citation type="journal article" date="2016" name="Genome Announc.">
        <title>Complete Genome Sequence of Thiostrepton-Producing Streptomyces laurentii ATCC 31255.</title>
        <authorList>
            <person name="Doi K."/>
            <person name="Fujino Y."/>
            <person name="Nagayoshi Y."/>
            <person name="Ohshima T."/>
            <person name="Ogata S."/>
        </authorList>
    </citation>
    <scope>NUCLEOTIDE SEQUENCE [LARGE SCALE GENOMIC DNA]</scope>
    <source>
        <strain evidence="2 3">ATCC 31255</strain>
    </source>
</reference>
<dbReference type="EMBL" id="AP017424">
    <property type="protein sequence ID" value="BAU85599.1"/>
    <property type="molecule type" value="Genomic_DNA"/>
</dbReference>
<feature type="region of interest" description="Disordered" evidence="1">
    <location>
        <begin position="111"/>
        <end position="134"/>
    </location>
</feature>
<evidence type="ECO:0000313" key="3">
    <source>
        <dbReference type="Proteomes" id="UP000217676"/>
    </source>
</evidence>
<accession>A0A160P294</accession>
<feature type="compositionally biased region" description="Low complexity" evidence="1">
    <location>
        <begin position="59"/>
        <end position="73"/>
    </location>
</feature>
<dbReference type="Proteomes" id="UP000217676">
    <property type="component" value="Chromosome"/>
</dbReference>
<evidence type="ECO:0000313" key="2">
    <source>
        <dbReference type="EMBL" id="BAU85599.1"/>
    </source>
</evidence>
<sequence>MTLPIAKSSSTGPRHSPAVPLHRPSRPVTETIAPRTWASGSPAKALRNASGSTRPCPSATTVEEAGEGEATGAAVAGTAAPAMASAANATAPVGTVQRAVRERDFVQEFVMVQGSRAPAGGTIRDDPGRPPARP</sequence>
<dbReference type="AlphaFoldDB" id="A0A160P294"/>
<dbReference type="KEGG" id="slau:SLA_4715"/>
<gene>
    <name evidence="2" type="ORF">SLA_4715</name>
</gene>
<feature type="region of interest" description="Disordered" evidence="1">
    <location>
        <begin position="1"/>
        <end position="73"/>
    </location>
</feature>
<name>A0A160P294_STRLU</name>